<protein>
    <submittedName>
        <fullName evidence="1">Mannitol-specific cryptic PTS system IIIA component</fullName>
        <ecNumber evidence="1">2.7.1.-</ecNumber>
    </submittedName>
</protein>
<proteinExistence type="predicted"/>
<evidence type="ECO:0000313" key="1">
    <source>
        <dbReference type="EMBL" id="SPW56009.1"/>
    </source>
</evidence>
<evidence type="ECO:0000313" key="2">
    <source>
        <dbReference type="Proteomes" id="UP000250561"/>
    </source>
</evidence>
<dbReference type="AlphaFoldDB" id="A0A2X1KBS4"/>
<organism evidence="1 2">
    <name type="scientific">Escherichia coli</name>
    <dbReference type="NCBI Taxonomy" id="562"/>
    <lineage>
        <taxon>Bacteria</taxon>
        <taxon>Pseudomonadati</taxon>
        <taxon>Pseudomonadota</taxon>
        <taxon>Gammaproteobacteria</taxon>
        <taxon>Enterobacterales</taxon>
        <taxon>Enterobacteriaceae</taxon>
        <taxon>Escherichia</taxon>
    </lineage>
</organism>
<dbReference type="InterPro" id="IPR016152">
    <property type="entry name" value="PTrfase/Anion_transptr"/>
</dbReference>
<dbReference type="GO" id="GO:0016740">
    <property type="term" value="F:transferase activity"/>
    <property type="evidence" value="ECO:0007669"/>
    <property type="project" value="UniProtKB-KW"/>
</dbReference>
<dbReference type="EC" id="2.7.1.-" evidence="1"/>
<dbReference type="Gene3D" id="3.40.930.10">
    <property type="entry name" value="Mannitol-specific EII, Chain A"/>
    <property type="match status" value="1"/>
</dbReference>
<name>A0A2X1KBS4_ECOLX</name>
<dbReference type="EMBL" id="UARS01000011">
    <property type="protein sequence ID" value="SPW56009.1"/>
    <property type="molecule type" value="Genomic_DNA"/>
</dbReference>
<reference evidence="1 2" key="1">
    <citation type="submission" date="2018-06" db="EMBL/GenBank/DDBJ databases">
        <authorList>
            <consortium name="Pathogen Informatics"/>
            <person name="Doyle S."/>
        </authorList>
    </citation>
    <scope>NUCLEOTIDE SEQUENCE [LARGE SCALE GENOMIC DNA]</scope>
    <source>
        <strain evidence="1 2">NCTC11126</strain>
    </source>
</reference>
<gene>
    <name evidence="1" type="primary">cmtB_1</name>
    <name evidence="1" type="ORF">NCTC11126_04803</name>
</gene>
<dbReference type="SUPFAM" id="SSF55804">
    <property type="entry name" value="Phoshotransferase/anion transport protein"/>
    <property type="match status" value="1"/>
</dbReference>
<dbReference type="Proteomes" id="UP000250561">
    <property type="component" value="Unassembled WGS sequence"/>
</dbReference>
<keyword evidence="1" id="KW-0808">Transferase</keyword>
<sequence>MRLSDYFPESSISVIHSAKDWQEAIDFSMVSLLDKNYISENYIQAN</sequence>
<accession>A0A2X1KBS4</accession>